<keyword evidence="1" id="KW-0805">Transcription regulation</keyword>
<evidence type="ECO:0000259" key="4">
    <source>
        <dbReference type="PROSITE" id="PS50932"/>
    </source>
</evidence>
<dbReference type="Pfam" id="PF13377">
    <property type="entry name" value="Peripla_BP_3"/>
    <property type="match status" value="1"/>
</dbReference>
<dbReference type="CDD" id="cd06267">
    <property type="entry name" value="PBP1_LacI_sugar_binding-like"/>
    <property type="match status" value="1"/>
</dbReference>
<gene>
    <name evidence="5" type="ORF">FHW18_002264</name>
</gene>
<dbReference type="PANTHER" id="PTHR30146:SF109">
    <property type="entry name" value="HTH-TYPE TRANSCRIPTIONAL REGULATOR GALS"/>
    <property type="match status" value="1"/>
</dbReference>
<name>A0A7Y9LNB4_9BURK</name>
<evidence type="ECO:0000256" key="2">
    <source>
        <dbReference type="ARBA" id="ARBA00023125"/>
    </source>
</evidence>
<dbReference type="CDD" id="cd01392">
    <property type="entry name" value="HTH_LacI"/>
    <property type="match status" value="1"/>
</dbReference>
<dbReference type="SUPFAM" id="SSF47413">
    <property type="entry name" value="lambda repressor-like DNA-binding domains"/>
    <property type="match status" value="1"/>
</dbReference>
<comment type="caution">
    <text evidence="5">The sequence shown here is derived from an EMBL/GenBank/DDBJ whole genome shotgun (WGS) entry which is preliminary data.</text>
</comment>
<dbReference type="InterPro" id="IPR028082">
    <property type="entry name" value="Peripla_BP_I"/>
</dbReference>
<keyword evidence="6" id="KW-1185">Reference proteome</keyword>
<dbReference type="Pfam" id="PF00356">
    <property type="entry name" value="LacI"/>
    <property type="match status" value="1"/>
</dbReference>
<dbReference type="GO" id="GO:0000976">
    <property type="term" value="F:transcription cis-regulatory region binding"/>
    <property type="evidence" value="ECO:0007669"/>
    <property type="project" value="TreeGrafter"/>
</dbReference>
<organism evidence="5 6">
    <name type="scientific">Pigmentiphaga litoralis</name>
    <dbReference type="NCBI Taxonomy" id="516702"/>
    <lineage>
        <taxon>Bacteria</taxon>
        <taxon>Pseudomonadati</taxon>
        <taxon>Pseudomonadota</taxon>
        <taxon>Betaproteobacteria</taxon>
        <taxon>Burkholderiales</taxon>
        <taxon>Alcaligenaceae</taxon>
        <taxon>Pigmentiphaga</taxon>
    </lineage>
</organism>
<keyword evidence="2" id="KW-0238">DNA-binding</keyword>
<dbReference type="PROSITE" id="PS50932">
    <property type="entry name" value="HTH_LACI_2"/>
    <property type="match status" value="1"/>
</dbReference>
<dbReference type="SUPFAM" id="SSF53822">
    <property type="entry name" value="Periplasmic binding protein-like I"/>
    <property type="match status" value="1"/>
</dbReference>
<reference evidence="5 6" key="1">
    <citation type="submission" date="2020-07" db="EMBL/GenBank/DDBJ databases">
        <title>Genomic Encyclopedia of Type Strains, Phase IV (KMG-V): Genome sequencing to study the core and pangenomes of soil and plant-associated prokaryotes.</title>
        <authorList>
            <person name="Whitman W."/>
        </authorList>
    </citation>
    <scope>NUCLEOTIDE SEQUENCE [LARGE SCALE GENOMIC DNA]</scope>
    <source>
        <strain evidence="5 6">SAS40</strain>
    </source>
</reference>
<dbReference type="InterPro" id="IPR000843">
    <property type="entry name" value="HTH_LacI"/>
</dbReference>
<evidence type="ECO:0000313" key="6">
    <source>
        <dbReference type="Proteomes" id="UP000542125"/>
    </source>
</evidence>
<accession>A0A7Y9LNB4</accession>
<dbReference type="Gene3D" id="1.10.260.40">
    <property type="entry name" value="lambda repressor-like DNA-binding domains"/>
    <property type="match status" value="1"/>
</dbReference>
<dbReference type="InterPro" id="IPR010982">
    <property type="entry name" value="Lambda_DNA-bd_dom_sf"/>
</dbReference>
<dbReference type="Gene3D" id="3.40.50.2300">
    <property type="match status" value="2"/>
</dbReference>
<dbReference type="SMART" id="SM00354">
    <property type="entry name" value="HTH_LACI"/>
    <property type="match status" value="1"/>
</dbReference>
<dbReference type="Proteomes" id="UP000542125">
    <property type="component" value="Unassembled WGS sequence"/>
</dbReference>
<keyword evidence="3" id="KW-0804">Transcription</keyword>
<dbReference type="EMBL" id="JACBYR010000001">
    <property type="protein sequence ID" value="NYE82993.1"/>
    <property type="molecule type" value="Genomic_DNA"/>
</dbReference>
<dbReference type="GO" id="GO:0003700">
    <property type="term" value="F:DNA-binding transcription factor activity"/>
    <property type="evidence" value="ECO:0007669"/>
    <property type="project" value="TreeGrafter"/>
</dbReference>
<protein>
    <submittedName>
        <fullName evidence="5">LacI family transcriptional regulator</fullName>
    </submittedName>
</protein>
<dbReference type="PANTHER" id="PTHR30146">
    <property type="entry name" value="LACI-RELATED TRANSCRIPTIONAL REPRESSOR"/>
    <property type="match status" value="1"/>
</dbReference>
<evidence type="ECO:0000256" key="3">
    <source>
        <dbReference type="ARBA" id="ARBA00023163"/>
    </source>
</evidence>
<dbReference type="InterPro" id="IPR046335">
    <property type="entry name" value="LacI/GalR-like_sensor"/>
</dbReference>
<evidence type="ECO:0000313" key="5">
    <source>
        <dbReference type="EMBL" id="NYE82993.1"/>
    </source>
</evidence>
<feature type="domain" description="HTH lacI-type" evidence="4">
    <location>
        <begin position="7"/>
        <end position="61"/>
    </location>
</feature>
<evidence type="ECO:0000256" key="1">
    <source>
        <dbReference type="ARBA" id="ARBA00023015"/>
    </source>
</evidence>
<dbReference type="AlphaFoldDB" id="A0A7Y9LNB4"/>
<sequence length="343" mass="36760">MTDRPAPTIKDIARLLGVAVSTVGRALQNNPRISQDMRDRVHQTARDIGYVANSTAATMRSKTSKLVGFLVPDVEDNDSATIAKAVAQSCNRAGLQLMLAMSEDDPQREHAHLQTLVGARAAGLIIVPTLTPTPESLAIIQRLPFIQVIRHLPNLSSDYFVYDDEAGMRTATEHLLALGHRRIAYVGTLAALSTGARRLAGFHRAHRDAGLEADPRLIATLPPSADGVGHALRDMLTRSRPTAVIAGGSRITVALLAAIDDAGVAVPDALSVIGFGDHAWSTWWRGGLTTLGLPIRELAAESGALLVERVTGVRSDDAPSIDTPRHVSHPLKLIVRRTTQQIS</sequence>
<dbReference type="RefSeq" id="WP_179586310.1">
    <property type="nucleotide sequence ID" value="NZ_JACBYR010000001.1"/>
</dbReference>
<proteinExistence type="predicted"/>